<dbReference type="EMBL" id="CP006696">
    <property type="protein sequence ID" value="AIC10747.1"/>
    <property type="molecule type" value="Genomic_DNA"/>
</dbReference>
<dbReference type="PATRIC" id="fig|155920.8.peg.3015"/>
<reference evidence="1 2" key="1">
    <citation type="submission" date="2013-08" db="EMBL/GenBank/DDBJ databases">
        <authorList>
            <person name="Stouthamer R."/>
            <person name="Nunney L."/>
        </authorList>
    </citation>
    <scope>NUCLEOTIDE SEQUENCE [LARGE SCALE GENOMIC DNA]</scope>
    <source>
        <strain evidence="2">ann-1</strain>
    </source>
</reference>
<protein>
    <submittedName>
        <fullName evidence="1">Uncharacterized protein</fullName>
    </submittedName>
</protein>
<sequence length="76" mass="8657">MSLSRITALIARHDRLKRLMVRLLSCVPAVDVWLRHHVSARKYRRSLLDVGEADLPEVALSVYRQLLIATGKDGHL</sequence>
<organism evidence="1 2">
    <name type="scientific">Xylella fastidiosa subsp. sandyi Ann-1</name>
    <dbReference type="NCBI Taxonomy" id="155920"/>
    <lineage>
        <taxon>Bacteria</taxon>
        <taxon>Pseudomonadati</taxon>
        <taxon>Pseudomonadota</taxon>
        <taxon>Gammaproteobacteria</taxon>
        <taxon>Lysobacterales</taxon>
        <taxon>Lysobacteraceae</taxon>
        <taxon>Xylella</taxon>
    </lineage>
</organism>
<evidence type="ECO:0000313" key="1">
    <source>
        <dbReference type="EMBL" id="AIC10747.1"/>
    </source>
</evidence>
<dbReference type="HOGENOM" id="CLU_2653692_0_0_6"/>
<dbReference type="AlphaFoldDB" id="A0A060HCT5"/>
<dbReference type="Proteomes" id="UP000027215">
    <property type="component" value="Chromosome"/>
</dbReference>
<accession>A0A060HCT5</accession>
<evidence type="ECO:0000313" key="2">
    <source>
        <dbReference type="Proteomes" id="UP000027215"/>
    </source>
</evidence>
<proteinExistence type="predicted"/>
<name>A0A060HCT5_XYLFS</name>
<gene>
    <name evidence="1" type="ORF">D934_12810</name>
</gene>
<dbReference type="RefSeq" id="WP_020852549.1">
    <property type="nucleotide sequence ID" value="NZ_CP006696.1"/>
</dbReference>
<dbReference type="KEGG" id="xfs:D934_12810"/>